<feature type="transmembrane region" description="Helical" evidence="1">
    <location>
        <begin position="81"/>
        <end position="103"/>
    </location>
</feature>
<comment type="caution">
    <text evidence="2">The sequence shown here is derived from an EMBL/GenBank/DDBJ whole genome shotgun (WGS) entry which is preliminary data.</text>
</comment>
<keyword evidence="1" id="KW-0472">Membrane</keyword>
<accession>A0A1F6Y6Y8</accession>
<evidence type="ECO:0000256" key="1">
    <source>
        <dbReference type="SAM" id="Phobius"/>
    </source>
</evidence>
<reference evidence="2 3" key="1">
    <citation type="journal article" date="2016" name="Nat. Commun.">
        <title>Thousands of microbial genomes shed light on interconnected biogeochemical processes in an aquifer system.</title>
        <authorList>
            <person name="Anantharaman K."/>
            <person name="Brown C.T."/>
            <person name="Hug L.A."/>
            <person name="Sharon I."/>
            <person name="Castelle C.J."/>
            <person name="Probst A.J."/>
            <person name="Thomas B.C."/>
            <person name="Singh A."/>
            <person name="Wilkins M.J."/>
            <person name="Karaoz U."/>
            <person name="Brodie E.L."/>
            <person name="Williams K.H."/>
            <person name="Hubbard S.S."/>
            <person name="Banfield J.F."/>
        </authorList>
    </citation>
    <scope>NUCLEOTIDE SEQUENCE [LARGE SCALE GENOMIC DNA]</scope>
</reference>
<evidence type="ECO:0000313" key="3">
    <source>
        <dbReference type="Proteomes" id="UP000178661"/>
    </source>
</evidence>
<protein>
    <submittedName>
        <fullName evidence="2">Uncharacterized protein</fullName>
    </submittedName>
</protein>
<proteinExistence type="predicted"/>
<dbReference type="Proteomes" id="UP000178661">
    <property type="component" value="Unassembled WGS sequence"/>
</dbReference>
<dbReference type="EMBL" id="MFVR01000006">
    <property type="protein sequence ID" value="OGJ02109.1"/>
    <property type="molecule type" value="Genomic_DNA"/>
</dbReference>
<name>A0A1F6Y6Y8_9BACT</name>
<dbReference type="AlphaFoldDB" id="A0A1F6Y6Y8"/>
<sequence length="113" mass="12855">MKIQKIWLGVFVVMFVVPEILWGALISSIASIFKINFHSLLTNSQVFSDHPIFAYLIICTEIIGIAGLLHRNLKNNYENKILKNILSTILVMLIIMLLGLLYLNYAMSNISFP</sequence>
<gene>
    <name evidence="2" type="ORF">A3G98_02530</name>
</gene>
<feature type="transmembrane region" description="Helical" evidence="1">
    <location>
        <begin position="52"/>
        <end position="69"/>
    </location>
</feature>
<organism evidence="2 3">
    <name type="scientific">Candidatus Nomurabacteria bacterium RIFCSPLOWO2_12_FULL_37_8</name>
    <dbReference type="NCBI Taxonomy" id="1801793"/>
    <lineage>
        <taxon>Bacteria</taxon>
        <taxon>Candidatus Nomuraibacteriota</taxon>
    </lineage>
</organism>
<keyword evidence="1" id="KW-1133">Transmembrane helix</keyword>
<evidence type="ECO:0000313" key="2">
    <source>
        <dbReference type="EMBL" id="OGJ02109.1"/>
    </source>
</evidence>
<keyword evidence="1" id="KW-0812">Transmembrane</keyword>
<feature type="transmembrane region" description="Helical" evidence="1">
    <location>
        <begin position="7"/>
        <end position="32"/>
    </location>
</feature>